<feature type="domain" description="Peptidase M1 membrane alanine aminopeptidase" evidence="1">
    <location>
        <begin position="324"/>
        <end position="509"/>
    </location>
</feature>
<evidence type="ECO:0000259" key="1">
    <source>
        <dbReference type="Pfam" id="PF01433"/>
    </source>
</evidence>
<keyword evidence="2" id="KW-0031">Aminopeptidase</keyword>
<keyword evidence="2" id="KW-0378">Hydrolase</keyword>
<comment type="caution">
    <text evidence="2">The sequence shown here is derived from an EMBL/GenBank/DDBJ whole genome shotgun (WGS) entry which is preliminary data.</text>
</comment>
<dbReference type="GO" id="GO:0004177">
    <property type="term" value="F:aminopeptidase activity"/>
    <property type="evidence" value="ECO:0007669"/>
    <property type="project" value="UniProtKB-KW"/>
</dbReference>
<keyword evidence="2" id="KW-0645">Protease</keyword>
<dbReference type="InterPro" id="IPR027268">
    <property type="entry name" value="Peptidase_M4/M1_CTD_sf"/>
</dbReference>
<dbReference type="Proteomes" id="UP001595907">
    <property type="component" value="Unassembled WGS sequence"/>
</dbReference>
<dbReference type="EMBL" id="JBHSCZ010000001">
    <property type="protein sequence ID" value="MFC4262068.1"/>
    <property type="molecule type" value="Genomic_DNA"/>
</dbReference>
<gene>
    <name evidence="2" type="ORF">ACFOWM_04205</name>
</gene>
<name>A0ABV8QQH3_9BACT</name>
<dbReference type="InterPro" id="IPR034015">
    <property type="entry name" value="M1_LTA4H"/>
</dbReference>
<dbReference type="CDD" id="cd09604">
    <property type="entry name" value="M1_APN_like"/>
    <property type="match status" value="1"/>
</dbReference>
<dbReference type="PANTHER" id="PTHR45726">
    <property type="entry name" value="LEUKOTRIENE A-4 HYDROLASE"/>
    <property type="match status" value="1"/>
</dbReference>
<dbReference type="RefSeq" id="WP_379707430.1">
    <property type="nucleotide sequence ID" value="NZ_JBHSCZ010000001.1"/>
</dbReference>
<dbReference type="PANTHER" id="PTHR45726:SF3">
    <property type="entry name" value="LEUKOTRIENE A-4 HYDROLASE"/>
    <property type="match status" value="1"/>
</dbReference>
<evidence type="ECO:0000313" key="3">
    <source>
        <dbReference type="Proteomes" id="UP001595907"/>
    </source>
</evidence>
<sequence length="938" mass="108318">MKKLILFILLVVTYLHGNSQKNYWQQQVNYTIDVTLNDVENTLNGNIHIQYSNHSPDTLSFIWFHVWPNAYKNDKTALTDQFLTNGSTAFYFAEENKRGYINQLNFKVNNSNAITEDHPTHQDIIKLLLPKPIAPSETINITTPFRVKLPYNFSRGGHVNQSYQITQWYPKPAVYDATGWHEMPYLDQGEFYSEFGNYDVKITTPKNYVIAATGELQNTDEKNWLKEKVATTNAFITPKNTEAFEKIMQFPASSNEYKTLQFVQNNVHDFAWFADKRFLVMYDTIRLKSGKNVDAFCYVLPNNFYYWSNSLQYTKNAIRSKSEWIGEYPFNVVHVVDNAANTNGGMEYPTITLLTAAKSKKILEDVINHEVGHNWFYGILASNERDFPWLDEGFNTYYDNRYNATYSNTTTENNFSSKKIPDDFNELILASLYALKRDQPINTAAEKMNNVNYNFVTYGKTAKWLALLEQKLGKANFDILMQTYYSQWKFKHPSPADFKHIADSIAGIDLKEHFALLNQQGPLLANTKKQLQLTGFFNLKNTDKKHYISILPAIGANYYDKLMVGTLIHNYNLPPSKFQFLVAPLYATGTKKLNGIAKMNYKYITTSWGNNVNIGVNAASFSYGNFKETNGNNTPLRFSKIVPTIRYNFLSKNPLSKKTAYIQFKSFFIRETNVLFKRDDVNNVDIITYPITSRTVNQLQLGIANNRILYPYQAQLQAEQGDGFVRLAFTGNYYFNYAKGGGLQVRFFAGKFIYTVDKTFINQFKTEQYHLNLTGPKGSEDYTYENYFFGRSEFDGYRSQQIMNRDGFFKVRTDLLSSKIGKTDDWLSTINLTTDVPKDINPLQLLPIKIPLKVFIDIGSYAEAWKQNNNTSKVLYDAGLQVSLLRNCINVYIPLLYSKQYSDYFKSTIPEKRFLKNIAFTIDVQNLSLRKFLPAVNF</sequence>
<protein>
    <submittedName>
        <fullName evidence="2">M1 family metallopeptidase</fullName>
        <ecNumber evidence="2">3.4.11.-</ecNumber>
    </submittedName>
</protein>
<dbReference type="EC" id="3.4.11.-" evidence="2"/>
<proteinExistence type="predicted"/>
<organism evidence="2 3">
    <name type="scientific">Ferruginibacter yonginensis</name>
    <dbReference type="NCBI Taxonomy" id="1310416"/>
    <lineage>
        <taxon>Bacteria</taxon>
        <taxon>Pseudomonadati</taxon>
        <taxon>Bacteroidota</taxon>
        <taxon>Chitinophagia</taxon>
        <taxon>Chitinophagales</taxon>
        <taxon>Chitinophagaceae</taxon>
        <taxon>Ferruginibacter</taxon>
    </lineage>
</organism>
<evidence type="ECO:0000313" key="2">
    <source>
        <dbReference type="EMBL" id="MFC4262068.1"/>
    </source>
</evidence>
<dbReference type="Pfam" id="PF01433">
    <property type="entry name" value="Peptidase_M1"/>
    <property type="match status" value="1"/>
</dbReference>
<keyword evidence="3" id="KW-1185">Reference proteome</keyword>
<dbReference type="Gene3D" id="1.10.390.10">
    <property type="entry name" value="Neutral Protease Domain 2"/>
    <property type="match status" value="1"/>
</dbReference>
<accession>A0ABV8QQH3</accession>
<dbReference type="InterPro" id="IPR014782">
    <property type="entry name" value="Peptidase_M1_dom"/>
</dbReference>
<reference evidence="3" key="1">
    <citation type="journal article" date="2019" name="Int. J. Syst. Evol. Microbiol.">
        <title>The Global Catalogue of Microorganisms (GCM) 10K type strain sequencing project: providing services to taxonomists for standard genome sequencing and annotation.</title>
        <authorList>
            <consortium name="The Broad Institute Genomics Platform"/>
            <consortium name="The Broad Institute Genome Sequencing Center for Infectious Disease"/>
            <person name="Wu L."/>
            <person name="Ma J."/>
        </authorList>
    </citation>
    <scope>NUCLEOTIDE SEQUENCE [LARGE SCALE GENOMIC DNA]</scope>
    <source>
        <strain evidence="3">CECT 8289</strain>
    </source>
</reference>
<dbReference type="SUPFAM" id="SSF55486">
    <property type="entry name" value="Metalloproteases ('zincins'), catalytic domain"/>
    <property type="match status" value="1"/>
</dbReference>